<dbReference type="InParanoid" id="E9GFV2"/>
<proteinExistence type="predicted"/>
<evidence type="ECO:0000313" key="2">
    <source>
        <dbReference type="Proteomes" id="UP000000305"/>
    </source>
</evidence>
<dbReference type="Proteomes" id="UP000000305">
    <property type="component" value="Unassembled WGS sequence"/>
</dbReference>
<dbReference type="HOGENOM" id="CLU_2624505_0_0_1"/>
<evidence type="ECO:0000313" key="1">
    <source>
        <dbReference type="EMBL" id="EFX81703.1"/>
    </source>
</evidence>
<keyword evidence="2" id="KW-1185">Reference proteome</keyword>
<organism evidence="1 2">
    <name type="scientific">Daphnia pulex</name>
    <name type="common">Water flea</name>
    <dbReference type="NCBI Taxonomy" id="6669"/>
    <lineage>
        <taxon>Eukaryota</taxon>
        <taxon>Metazoa</taxon>
        <taxon>Ecdysozoa</taxon>
        <taxon>Arthropoda</taxon>
        <taxon>Crustacea</taxon>
        <taxon>Branchiopoda</taxon>
        <taxon>Diplostraca</taxon>
        <taxon>Cladocera</taxon>
        <taxon>Anomopoda</taxon>
        <taxon>Daphniidae</taxon>
        <taxon>Daphnia</taxon>
    </lineage>
</organism>
<protein>
    <submittedName>
        <fullName evidence="1">Uncharacterized protein</fullName>
    </submittedName>
</protein>
<name>E9GFV2_DAPPU</name>
<dbReference type="EMBL" id="GL732542">
    <property type="protein sequence ID" value="EFX81703.1"/>
    <property type="molecule type" value="Genomic_DNA"/>
</dbReference>
<accession>E9GFV2</accession>
<reference evidence="1 2" key="1">
    <citation type="journal article" date="2011" name="Science">
        <title>The ecoresponsive genome of Daphnia pulex.</title>
        <authorList>
            <person name="Colbourne J.K."/>
            <person name="Pfrender M.E."/>
            <person name="Gilbert D."/>
            <person name="Thomas W.K."/>
            <person name="Tucker A."/>
            <person name="Oakley T.H."/>
            <person name="Tokishita S."/>
            <person name="Aerts A."/>
            <person name="Arnold G.J."/>
            <person name="Basu M.K."/>
            <person name="Bauer D.J."/>
            <person name="Caceres C.E."/>
            <person name="Carmel L."/>
            <person name="Casola C."/>
            <person name="Choi J.H."/>
            <person name="Detter J.C."/>
            <person name="Dong Q."/>
            <person name="Dusheyko S."/>
            <person name="Eads B.D."/>
            <person name="Frohlich T."/>
            <person name="Geiler-Samerotte K.A."/>
            <person name="Gerlach D."/>
            <person name="Hatcher P."/>
            <person name="Jogdeo S."/>
            <person name="Krijgsveld J."/>
            <person name="Kriventseva E.V."/>
            <person name="Kultz D."/>
            <person name="Laforsch C."/>
            <person name="Lindquist E."/>
            <person name="Lopez J."/>
            <person name="Manak J.R."/>
            <person name="Muller J."/>
            <person name="Pangilinan J."/>
            <person name="Patwardhan R.P."/>
            <person name="Pitluck S."/>
            <person name="Pritham E.J."/>
            <person name="Rechtsteiner A."/>
            <person name="Rho M."/>
            <person name="Rogozin I.B."/>
            <person name="Sakarya O."/>
            <person name="Salamov A."/>
            <person name="Schaack S."/>
            <person name="Shapiro H."/>
            <person name="Shiga Y."/>
            <person name="Skalitzky C."/>
            <person name="Smith Z."/>
            <person name="Souvorov A."/>
            <person name="Sung W."/>
            <person name="Tang Z."/>
            <person name="Tsuchiya D."/>
            <person name="Tu H."/>
            <person name="Vos H."/>
            <person name="Wang M."/>
            <person name="Wolf Y.I."/>
            <person name="Yamagata H."/>
            <person name="Yamada T."/>
            <person name="Ye Y."/>
            <person name="Shaw J.R."/>
            <person name="Andrews J."/>
            <person name="Crease T.J."/>
            <person name="Tang H."/>
            <person name="Lucas S.M."/>
            <person name="Robertson H.M."/>
            <person name="Bork P."/>
            <person name="Koonin E.V."/>
            <person name="Zdobnov E.M."/>
            <person name="Grigoriev I.V."/>
            <person name="Lynch M."/>
            <person name="Boore J.L."/>
        </authorList>
    </citation>
    <scope>NUCLEOTIDE SEQUENCE [LARGE SCALE GENOMIC DNA]</scope>
</reference>
<gene>
    <name evidence="1" type="ORF">DAPPUDRAFT_242099</name>
</gene>
<sequence>MLRSLKDSPNFFPETYSRGVASRWFVIPQHLDVSTFSETQLLLVDYSPINDSSFIIGILEAVGTRDVLPSRALERLME</sequence>
<dbReference type="KEGG" id="dpx:DAPPUDRAFT_242099"/>
<dbReference type="AlphaFoldDB" id="E9GFV2"/>